<dbReference type="PANTHER" id="PTHR30586:SF0">
    <property type="entry name" value="ION-TRANSLOCATING OXIDOREDUCTASE COMPLEX SUBUNIT E"/>
    <property type="match status" value="1"/>
</dbReference>
<name>A0A1I1EQ83_BREAD</name>
<evidence type="ECO:0000256" key="1">
    <source>
        <dbReference type="ARBA" id="ARBA00004127"/>
    </source>
</evidence>
<dbReference type="RefSeq" id="WP_092319687.1">
    <property type="nucleotide sequence ID" value="NZ_FOKY01000016.1"/>
</dbReference>
<comment type="function">
    <text evidence="8">Part of a membrane-bound complex that couples electron transfer with translocation of ions across the membrane.</text>
</comment>
<feature type="transmembrane region" description="Helical" evidence="8">
    <location>
        <begin position="227"/>
        <end position="245"/>
    </location>
</feature>
<dbReference type="EC" id="7.-.-.-" evidence="8"/>
<dbReference type="GO" id="GO:0005886">
    <property type="term" value="C:plasma membrane"/>
    <property type="evidence" value="ECO:0007669"/>
    <property type="project" value="UniProtKB-SubCell"/>
</dbReference>
<reference evidence="10" key="1">
    <citation type="submission" date="2016-10" db="EMBL/GenBank/DDBJ databases">
        <authorList>
            <person name="Varghese N."/>
            <person name="Submissions S."/>
        </authorList>
    </citation>
    <scope>NUCLEOTIDE SEQUENCE [LARGE SCALE GENOMIC DNA]</scope>
    <source>
        <strain evidence="10">ATCC 43811</strain>
    </source>
</reference>
<feature type="transmembrane region" description="Helical" evidence="8">
    <location>
        <begin position="21"/>
        <end position="38"/>
    </location>
</feature>
<feature type="transmembrane region" description="Helical" evidence="8">
    <location>
        <begin position="69"/>
        <end position="90"/>
    </location>
</feature>
<feature type="transmembrane region" description="Helical" evidence="8">
    <location>
        <begin position="44"/>
        <end position="62"/>
    </location>
</feature>
<keyword evidence="7 8" id="KW-0472">Membrane</keyword>
<comment type="similarity">
    <text evidence="8">Belongs to the NqrDE/RnfAE family.</text>
</comment>
<feature type="transmembrane region" description="Helical" evidence="8">
    <location>
        <begin position="96"/>
        <end position="115"/>
    </location>
</feature>
<keyword evidence="6 8" id="KW-1133">Transmembrane helix</keyword>
<dbReference type="Pfam" id="PF02508">
    <property type="entry name" value="Rnf-Nqr"/>
    <property type="match status" value="1"/>
</dbReference>
<keyword evidence="8" id="KW-1003">Cell membrane</keyword>
<keyword evidence="4 8" id="KW-1278">Translocase</keyword>
<dbReference type="PIRSF" id="PIRSF006102">
    <property type="entry name" value="NQR_DE"/>
    <property type="match status" value="1"/>
</dbReference>
<evidence type="ECO:0000256" key="7">
    <source>
        <dbReference type="ARBA" id="ARBA00023136"/>
    </source>
</evidence>
<evidence type="ECO:0000256" key="6">
    <source>
        <dbReference type="ARBA" id="ARBA00022989"/>
    </source>
</evidence>
<dbReference type="OrthoDB" id="9790976at2"/>
<keyword evidence="10" id="KW-1185">Reference proteome</keyword>
<dbReference type="HAMAP" id="MF_00478">
    <property type="entry name" value="RsxE_RnfE"/>
    <property type="match status" value="1"/>
</dbReference>
<dbReference type="InterPro" id="IPR010968">
    <property type="entry name" value="RnfE"/>
</dbReference>
<dbReference type="STRING" id="34097.SAMN02745150_01217"/>
<evidence type="ECO:0000313" key="9">
    <source>
        <dbReference type="EMBL" id="SFB89274.1"/>
    </source>
</evidence>
<comment type="subcellular location">
    <subcellularLocation>
        <location evidence="8">Cell membrane</location>
        <topology evidence="8">Multi-pass membrane protein</topology>
    </subcellularLocation>
    <subcellularLocation>
        <location evidence="1">Endomembrane system</location>
        <topology evidence="1">Multi-pass membrane protein</topology>
    </subcellularLocation>
</comment>
<feature type="transmembrane region" description="Helical" evidence="8">
    <location>
        <begin position="127"/>
        <end position="151"/>
    </location>
</feature>
<keyword evidence="3 8" id="KW-0812">Transmembrane</keyword>
<evidence type="ECO:0000256" key="2">
    <source>
        <dbReference type="ARBA" id="ARBA00022448"/>
    </source>
</evidence>
<dbReference type="EMBL" id="FOKY01000016">
    <property type="protein sequence ID" value="SFB89274.1"/>
    <property type="molecule type" value="Genomic_DNA"/>
</dbReference>
<keyword evidence="2 8" id="KW-0813">Transport</keyword>
<proteinExistence type="inferred from homology"/>
<evidence type="ECO:0000313" key="10">
    <source>
        <dbReference type="Proteomes" id="UP000240042"/>
    </source>
</evidence>
<dbReference type="NCBIfam" id="NF009070">
    <property type="entry name" value="PRK12405.1"/>
    <property type="match status" value="1"/>
</dbReference>
<protein>
    <recommendedName>
        <fullName evidence="8">Ion-translocating oxidoreductase complex subunit E</fullName>
        <ecNumber evidence="8">7.-.-.-</ecNumber>
    </recommendedName>
    <alternativeName>
        <fullName evidence="8">Rnf electron transport complex subunit E</fullName>
    </alternativeName>
</protein>
<accession>A0A1I1EQ83</accession>
<evidence type="ECO:0000256" key="8">
    <source>
        <dbReference type="HAMAP-Rule" id="MF_00478"/>
    </source>
</evidence>
<sequence length="256" mass="27799">MNQSKSAWTELEKGLLKENPVFVLLIGLCSSLAVSANVSSALAMGIGVLVVLTCSNVLVSLLRNFIPHAVRVPAFIIIIAGFTTIVEILMGRYLPVLYGILGVYLPLIVVNCIILGRAEAFASKNDVLYSFLDGIGMGLGYIAALTSIAFLRELLGNGTLSFQIAENLGVVLNFTHPVVQDPNNPAMHVINLFGGVKYPVPDEQYFTMINVLHIIPDPLQLMRLPPGGFLVMGLYLAIIQQYTILKAKNMKNKKGE</sequence>
<keyword evidence="5 8" id="KW-0249">Electron transport</keyword>
<dbReference type="AlphaFoldDB" id="A0A1I1EQ83"/>
<organism evidence="9 10">
    <name type="scientific">Brevinema andersonii</name>
    <dbReference type="NCBI Taxonomy" id="34097"/>
    <lineage>
        <taxon>Bacteria</taxon>
        <taxon>Pseudomonadati</taxon>
        <taxon>Spirochaetota</taxon>
        <taxon>Spirochaetia</taxon>
        <taxon>Brevinematales</taxon>
        <taxon>Brevinemataceae</taxon>
        <taxon>Brevinema</taxon>
    </lineage>
</organism>
<dbReference type="InterPro" id="IPR003667">
    <property type="entry name" value="NqrDE/RnfAE"/>
</dbReference>
<evidence type="ECO:0000256" key="3">
    <source>
        <dbReference type="ARBA" id="ARBA00022692"/>
    </source>
</evidence>
<comment type="subunit">
    <text evidence="8">The complex is composed of six subunits: RnfA, RnfB, RnfC, RnfD, RnfE and RnfG.</text>
</comment>
<evidence type="ECO:0000256" key="5">
    <source>
        <dbReference type="ARBA" id="ARBA00022982"/>
    </source>
</evidence>
<dbReference type="NCBIfam" id="TIGR01948">
    <property type="entry name" value="rnfE"/>
    <property type="match status" value="1"/>
</dbReference>
<evidence type="ECO:0000256" key="4">
    <source>
        <dbReference type="ARBA" id="ARBA00022967"/>
    </source>
</evidence>
<dbReference type="GO" id="GO:0012505">
    <property type="term" value="C:endomembrane system"/>
    <property type="evidence" value="ECO:0007669"/>
    <property type="project" value="UniProtKB-SubCell"/>
</dbReference>
<gene>
    <name evidence="8" type="primary">rnfE</name>
    <name evidence="9" type="ORF">SAMN02745150_01217</name>
</gene>
<dbReference type="PANTHER" id="PTHR30586">
    <property type="entry name" value="ELECTRON TRANSPORT COMPLEX PROTEIN RNFE"/>
    <property type="match status" value="1"/>
</dbReference>
<dbReference type="GO" id="GO:0022900">
    <property type="term" value="P:electron transport chain"/>
    <property type="evidence" value="ECO:0007669"/>
    <property type="project" value="UniProtKB-UniRule"/>
</dbReference>
<dbReference type="Proteomes" id="UP000240042">
    <property type="component" value="Unassembled WGS sequence"/>
</dbReference>